<keyword evidence="1 7" id="KW-0963">Cytoplasm</keyword>
<reference evidence="10 11" key="1">
    <citation type="journal article" date="2014" name="Mol. Biol. Evol.">
        <title>Massive expansion of Ubiquitination-related gene families within the Chlamydiae.</title>
        <authorList>
            <person name="Domman D."/>
            <person name="Collingro A."/>
            <person name="Lagkouvardos I."/>
            <person name="Gehre L."/>
            <person name="Weinmaier T."/>
            <person name="Rattei T."/>
            <person name="Subtil A."/>
            <person name="Horn M."/>
        </authorList>
    </citation>
    <scope>NUCLEOTIDE SEQUENCE [LARGE SCALE GENOMIC DNA]</scope>
    <source>
        <strain evidence="10 11">EI2</strain>
    </source>
</reference>
<dbReference type="PANTHER" id="PTHR11727:SF7">
    <property type="entry name" value="DIMETHYLADENOSINE TRANSFERASE-RELATED"/>
    <property type="match status" value="1"/>
</dbReference>
<keyword evidence="2 7" id="KW-0698">rRNA processing</keyword>
<evidence type="ECO:0000256" key="5">
    <source>
        <dbReference type="ARBA" id="ARBA00022691"/>
    </source>
</evidence>
<dbReference type="GO" id="GO:0005829">
    <property type="term" value="C:cytosol"/>
    <property type="evidence" value="ECO:0007669"/>
    <property type="project" value="TreeGrafter"/>
</dbReference>
<dbReference type="NCBIfam" id="TIGR00755">
    <property type="entry name" value="ksgA"/>
    <property type="match status" value="1"/>
</dbReference>
<dbReference type="EMBL" id="JSAN01000030">
    <property type="protein sequence ID" value="KIC73339.1"/>
    <property type="molecule type" value="Genomic_DNA"/>
</dbReference>
<dbReference type="FunFam" id="1.10.8.100:FF:000001">
    <property type="entry name" value="Ribosomal RNA small subunit methyltransferase A"/>
    <property type="match status" value="1"/>
</dbReference>
<organism evidence="10 11">
    <name type="scientific">Candidatus Protochlamydia amoebophila</name>
    <dbReference type="NCBI Taxonomy" id="362787"/>
    <lineage>
        <taxon>Bacteria</taxon>
        <taxon>Pseudomonadati</taxon>
        <taxon>Chlamydiota</taxon>
        <taxon>Chlamydiia</taxon>
        <taxon>Parachlamydiales</taxon>
        <taxon>Parachlamydiaceae</taxon>
        <taxon>Candidatus Protochlamydia</taxon>
    </lineage>
</organism>
<evidence type="ECO:0000256" key="3">
    <source>
        <dbReference type="ARBA" id="ARBA00022603"/>
    </source>
</evidence>
<evidence type="ECO:0000256" key="4">
    <source>
        <dbReference type="ARBA" id="ARBA00022679"/>
    </source>
</evidence>
<dbReference type="PROSITE" id="PS01131">
    <property type="entry name" value="RRNA_A_DIMETH"/>
    <property type="match status" value="1"/>
</dbReference>
<dbReference type="PROSITE" id="PS51689">
    <property type="entry name" value="SAM_RNA_A_N6_MT"/>
    <property type="match status" value="1"/>
</dbReference>
<dbReference type="InterPro" id="IPR029063">
    <property type="entry name" value="SAM-dependent_MTases_sf"/>
</dbReference>
<dbReference type="Gene3D" id="1.10.8.100">
    <property type="entry name" value="Ribosomal RNA adenine dimethylase-like, domain 2"/>
    <property type="match status" value="1"/>
</dbReference>
<dbReference type="InterPro" id="IPR011530">
    <property type="entry name" value="rRNA_adenine_dimethylase"/>
</dbReference>
<keyword evidence="5 7" id="KW-0949">S-adenosyl-L-methionine</keyword>
<dbReference type="HAMAP" id="MF_00607">
    <property type="entry name" value="16SrRNA_methyltr_A"/>
    <property type="match status" value="1"/>
</dbReference>
<dbReference type="SMART" id="SM00650">
    <property type="entry name" value="rADc"/>
    <property type="match status" value="1"/>
</dbReference>
<comment type="subcellular location">
    <subcellularLocation>
        <location evidence="7">Cytoplasm</location>
    </subcellularLocation>
</comment>
<evidence type="ECO:0000256" key="1">
    <source>
        <dbReference type="ARBA" id="ARBA00022490"/>
    </source>
</evidence>
<comment type="function">
    <text evidence="7">Specifically dimethylates two adjacent adenosines (A1518 and A1519) in the loop of a conserved hairpin near the 3'-end of 16S rRNA in the 30S particle. May play a critical role in biogenesis of 30S subunits.</text>
</comment>
<evidence type="ECO:0000256" key="8">
    <source>
        <dbReference type="PROSITE-ProRule" id="PRU01026"/>
    </source>
</evidence>
<dbReference type="InterPro" id="IPR020598">
    <property type="entry name" value="rRNA_Ade_methylase_Trfase_N"/>
</dbReference>
<dbReference type="CDD" id="cd02440">
    <property type="entry name" value="AdoMet_MTases"/>
    <property type="match status" value="1"/>
</dbReference>
<feature type="binding site" evidence="7 8">
    <location>
        <position position="33"/>
    </location>
    <ligand>
        <name>S-adenosyl-L-methionine</name>
        <dbReference type="ChEBI" id="CHEBI:59789"/>
    </ligand>
</feature>
<keyword evidence="6 7" id="KW-0694">RNA-binding</keyword>
<dbReference type="PATRIC" id="fig|362787.3.peg.444"/>
<feature type="binding site" evidence="7 8">
    <location>
        <position position="129"/>
    </location>
    <ligand>
        <name>S-adenosyl-L-methionine</name>
        <dbReference type="ChEBI" id="CHEBI:59789"/>
    </ligand>
</feature>
<dbReference type="InterPro" id="IPR023165">
    <property type="entry name" value="rRNA_Ade_diMease-like_C"/>
</dbReference>
<proteinExistence type="inferred from homology"/>
<name>A0A0C1H791_9BACT</name>
<evidence type="ECO:0000259" key="9">
    <source>
        <dbReference type="SMART" id="SM00650"/>
    </source>
</evidence>
<dbReference type="Gene3D" id="3.40.50.150">
    <property type="entry name" value="Vaccinia Virus protein VP39"/>
    <property type="match status" value="1"/>
</dbReference>
<feature type="binding site" evidence="7 8">
    <location>
        <position position="104"/>
    </location>
    <ligand>
        <name>S-adenosyl-L-methionine</name>
        <dbReference type="ChEBI" id="CHEBI:59789"/>
    </ligand>
</feature>
<dbReference type="InterPro" id="IPR020596">
    <property type="entry name" value="rRNA_Ade_Mease_Trfase_CS"/>
</dbReference>
<protein>
    <recommendedName>
        <fullName evidence="7">Ribosomal RNA small subunit methyltransferase A</fullName>
        <ecNumber evidence="7">2.1.1.182</ecNumber>
    </recommendedName>
    <alternativeName>
        <fullName evidence="7">16S rRNA (adenine(1518)-N(6)/adenine(1519)-N(6))-dimethyltransferase</fullName>
    </alternativeName>
    <alternativeName>
        <fullName evidence="7">16S rRNA dimethyladenosine transferase</fullName>
    </alternativeName>
    <alternativeName>
        <fullName evidence="7">16S rRNA dimethylase</fullName>
    </alternativeName>
    <alternativeName>
        <fullName evidence="7">S-adenosylmethionine-6-N', N'-adenosyl(rRNA) dimethyltransferase</fullName>
    </alternativeName>
</protein>
<accession>A0A0C1H791</accession>
<dbReference type="GO" id="GO:0052908">
    <property type="term" value="F:16S rRNA (adenine(1518)-N(6)/adenine(1519)-N(6))-dimethyltransferase activity"/>
    <property type="evidence" value="ECO:0007669"/>
    <property type="project" value="UniProtKB-EC"/>
</dbReference>
<evidence type="ECO:0000256" key="6">
    <source>
        <dbReference type="ARBA" id="ARBA00022884"/>
    </source>
</evidence>
<comment type="caution">
    <text evidence="10">The sequence shown here is derived from an EMBL/GenBank/DDBJ whole genome shotgun (WGS) entry which is preliminary data.</text>
</comment>
<evidence type="ECO:0000256" key="7">
    <source>
        <dbReference type="HAMAP-Rule" id="MF_00607"/>
    </source>
</evidence>
<feature type="binding site" evidence="7 8">
    <location>
        <position position="58"/>
    </location>
    <ligand>
        <name>S-adenosyl-L-methionine</name>
        <dbReference type="ChEBI" id="CHEBI:59789"/>
    </ligand>
</feature>
<evidence type="ECO:0000256" key="2">
    <source>
        <dbReference type="ARBA" id="ARBA00022552"/>
    </source>
</evidence>
<keyword evidence="4 7" id="KW-0808">Transferase</keyword>
<dbReference type="SUPFAM" id="SSF53335">
    <property type="entry name" value="S-adenosyl-L-methionine-dependent methyltransferases"/>
    <property type="match status" value="1"/>
</dbReference>
<evidence type="ECO:0000313" key="11">
    <source>
        <dbReference type="Proteomes" id="UP000031465"/>
    </source>
</evidence>
<dbReference type="Pfam" id="PF00398">
    <property type="entry name" value="RrnaAD"/>
    <property type="match status" value="1"/>
</dbReference>
<dbReference type="InterPro" id="IPR001737">
    <property type="entry name" value="KsgA/Erm"/>
</dbReference>
<gene>
    <name evidence="7 10" type="primary">rsmA</name>
    <name evidence="7" type="synonym">ksgA</name>
    <name evidence="10" type="ORF">DB44_BG00280</name>
</gene>
<sequence length="288" mass="32870">MSKFMPIYKPSELRLFLNQLGIFPKKGLSQNFLIDGNIIRKIVRASDVQPGNLVLEIGPGPGSLTQAMLEAEAHVVAVEKDSILARELKRFQTPSKQLEIFCEDILMFSVEEELQSRLRDDQKAKVIANLPYHLTTPILAKMVVRRKLFSSLTVMVQEEVARRMTALPGQSDYSSFTIFLNFYSKPRYGFTVSRNCFYPAPKVDSAIVVLELKEPPPNIDAQVFFKITRTAFEQRRKMLRASLKSLFDPSKISSALEIIGQNPQARPEVLSLEDFIKLYHELYSSERH</sequence>
<dbReference type="PANTHER" id="PTHR11727">
    <property type="entry name" value="DIMETHYLADENOSINE TRANSFERASE"/>
    <property type="match status" value="1"/>
</dbReference>
<feature type="binding site" evidence="7 8">
    <location>
        <position position="79"/>
    </location>
    <ligand>
        <name>S-adenosyl-L-methionine</name>
        <dbReference type="ChEBI" id="CHEBI:59789"/>
    </ligand>
</feature>
<keyword evidence="3 7" id="KW-0489">Methyltransferase</keyword>
<feature type="binding site" evidence="7 8">
    <location>
        <position position="31"/>
    </location>
    <ligand>
        <name>S-adenosyl-L-methionine</name>
        <dbReference type="ChEBI" id="CHEBI:59789"/>
    </ligand>
</feature>
<dbReference type="AlphaFoldDB" id="A0A0C1H791"/>
<dbReference type="GO" id="GO:0003723">
    <property type="term" value="F:RNA binding"/>
    <property type="evidence" value="ECO:0007669"/>
    <property type="project" value="UniProtKB-UniRule"/>
</dbReference>
<evidence type="ECO:0000313" key="10">
    <source>
        <dbReference type="EMBL" id="KIC73339.1"/>
    </source>
</evidence>
<dbReference type="EC" id="2.1.1.182" evidence="7"/>
<comment type="catalytic activity">
    <reaction evidence="7">
        <text>adenosine(1518)/adenosine(1519) in 16S rRNA + 4 S-adenosyl-L-methionine = N(6)-dimethyladenosine(1518)/N(6)-dimethyladenosine(1519) in 16S rRNA + 4 S-adenosyl-L-homocysteine + 4 H(+)</text>
        <dbReference type="Rhea" id="RHEA:19609"/>
        <dbReference type="Rhea" id="RHEA-COMP:10232"/>
        <dbReference type="Rhea" id="RHEA-COMP:10233"/>
        <dbReference type="ChEBI" id="CHEBI:15378"/>
        <dbReference type="ChEBI" id="CHEBI:57856"/>
        <dbReference type="ChEBI" id="CHEBI:59789"/>
        <dbReference type="ChEBI" id="CHEBI:74411"/>
        <dbReference type="ChEBI" id="CHEBI:74493"/>
        <dbReference type="EC" id="2.1.1.182"/>
    </reaction>
</comment>
<feature type="domain" description="Ribosomal RNA adenine methylase transferase N-terminal" evidence="9">
    <location>
        <begin position="38"/>
        <end position="214"/>
    </location>
</feature>
<dbReference type="Proteomes" id="UP000031465">
    <property type="component" value="Unassembled WGS sequence"/>
</dbReference>
<comment type="similarity">
    <text evidence="7">Belongs to the class I-like SAM-binding methyltransferase superfamily. rRNA adenine N(6)-methyltransferase family. RsmA subfamily.</text>
</comment>